<feature type="transmembrane region" description="Helical" evidence="1">
    <location>
        <begin position="246"/>
        <end position="267"/>
    </location>
</feature>
<dbReference type="EMBL" id="CAEZZC010000004">
    <property type="protein sequence ID" value="CAB4743978.1"/>
    <property type="molecule type" value="Genomic_DNA"/>
</dbReference>
<dbReference type="AlphaFoldDB" id="A0A6J7H4I5"/>
<evidence type="ECO:0000313" key="4">
    <source>
        <dbReference type="EMBL" id="CAB4913948.1"/>
    </source>
</evidence>
<accession>A0A6J7H4I5</accession>
<reference evidence="4" key="1">
    <citation type="submission" date="2020-05" db="EMBL/GenBank/DDBJ databases">
        <authorList>
            <person name="Chiriac C."/>
            <person name="Salcher M."/>
            <person name="Ghai R."/>
            <person name="Kavagutti S V."/>
        </authorList>
    </citation>
    <scope>NUCLEOTIDE SEQUENCE</scope>
</reference>
<sequence>MVIAKKLLVGLLSFLAWILLSLAILCTSATLALNGLAQSGKTTTSILQSVSTTPKAIDSIFTEIVKGADPKVAAELEKNKAEIIKVITSLTGSAEIQGAIATSLDALAQGVLNGDKSVSIDFSKVAGLVAKEINKAAKSTVVNTKDLDILKPKVIDISKESTVISDIRAKLRFGTYAWVLWAFIMSILFYLKSESVLKKAGRQLLSVGLPAIILPSIAPLVIQQFAIPDYAKDIFPKIAAQITGPALKFGATLSVIGLLFLVVPVVMARYKNRLSETVEQG</sequence>
<dbReference type="EMBL" id="CAFBQL010000002">
    <property type="protein sequence ID" value="CAB5053705.1"/>
    <property type="molecule type" value="Genomic_DNA"/>
</dbReference>
<dbReference type="EMBL" id="CAFBMV010000001">
    <property type="protein sequence ID" value="CAB4913948.1"/>
    <property type="molecule type" value="Genomic_DNA"/>
</dbReference>
<name>A0A6J7H4I5_9ZZZZ</name>
<keyword evidence="1" id="KW-0472">Membrane</keyword>
<feature type="transmembrane region" description="Helical" evidence="1">
    <location>
        <begin position="203"/>
        <end position="226"/>
    </location>
</feature>
<protein>
    <submittedName>
        <fullName evidence="4">Unannotated protein</fullName>
    </submittedName>
</protein>
<feature type="transmembrane region" description="Helical" evidence="1">
    <location>
        <begin position="173"/>
        <end position="191"/>
    </location>
</feature>
<evidence type="ECO:0000256" key="1">
    <source>
        <dbReference type="SAM" id="Phobius"/>
    </source>
</evidence>
<gene>
    <name evidence="2" type="ORF">UFOPK2822_00372</name>
    <name evidence="3" type="ORF">UFOPK3346_00234</name>
    <name evidence="4" type="ORF">UFOPK3670_00236</name>
    <name evidence="5" type="ORF">UFOPK4308_00261</name>
</gene>
<keyword evidence="1" id="KW-0812">Transmembrane</keyword>
<proteinExistence type="predicted"/>
<evidence type="ECO:0000313" key="5">
    <source>
        <dbReference type="EMBL" id="CAB5053705.1"/>
    </source>
</evidence>
<organism evidence="4">
    <name type="scientific">freshwater metagenome</name>
    <dbReference type="NCBI Taxonomy" id="449393"/>
    <lineage>
        <taxon>unclassified sequences</taxon>
        <taxon>metagenomes</taxon>
        <taxon>ecological metagenomes</taxon>
    </lineage>
</organism>
<evidence type="ECO:0000313" key="2">
    <source>
        <dbReference type="EMBL" id="CAB4743978.1"/>
    </source>
</evidence>
<evidence type="ECO:0000313" key="3">
    <source>
        <dbReference type="EMBL" id="CAB4856910.1"/>
    </source>
</evidence>
<dbReference type="EMBL" id="CAFBLE010000002">
    <property type="protein sequence ID" value="CAB4856910.1"/>
    <property type="molecule type" value="Genomic_DNA"/>
</dbReference>
<keyword evidence="1" id="KW-1133">Transmembrane helix</keyword>